<evidence type="ECO:0000256" key="5">
    <source>
        <dbReference type="ARBA" id="ARBA00022692"/>
    </source>
</evidence>
<keyword evidence="6 8" id="KW-1133">Transmembrane helix</keyword>
<feature type="transmembrane region" description="Helical" evidence="8">
    <location>
        <begin position="263"/>
        <end position="282"/>
    </location>
</feature>
<comment type="caution">
    <text evidence="9">The sequence shown here is derived from an EMBL/GenBank/DDBJ whole genome shotgun (WGS) entry which is preliminary data.</text>
</comment>
<reference evidence="9 10" key="1">
    <citation type="submission" date="2022-03" db="EMBL/GenBank/DDBJ databases">
        <authorList>
            <person name="He Y."/>
        </authorList>
    </citation>
    <scope>NUCLEOTIDE SEQUENCE [LARGE SCALE GENOMIC DNA]</scope>
    <source>
        <strain evidence="9 10">TK19116</strain>
    </source>
</reference>
<gene>
    <name evidence="9" type="ORF">MLD63_03780</name>
</gene>
<keyword evidence="5 8" id="KW-0812">Transmembrane</keyword>
<dbReference type="PANTHER" id="PTHR30472">
    <property type="entry name" value="FERRIC ENTEROBACTIN TRANSPORT SYSTEM PERMEASE PROTEIN"/>
    <property type="match status" value="1"/>
</dbReference>
<protein>
    <submittedName>
        <fullName evidence="9">Iron chelate uptake ABC transporter family permease subunit</fullName>
    </submittedName>
</protein>
<keyword evidence="7 8" id="KW-0472">Membrane</keyword>
<dbReference type="InterPro" id="IPR037294">
    <property type="entry name" value="ABC_BtuC-like"/>
</dbReference>
<keyword evidence="4" id="KW-1003">Cell membrane</keyword>
<dbReference type="InterPro" id="IPR000522">
    <property type="entry name" value="ABC_transptr_permease_BtuC"/>
</dbReference>
<evidence type="ECO:0000256" key="8">
    <source>
        <dbReference type="SAM" id="Phobius"/>
    </source>
</evidence>
<evidence type="ECO:0000256" key="6">
    <source>
        <dbReference type="ARBA" id="ARBA00022989"/>
    </source>
</evidence>
<feature type="transmembrane region" description="Helical" evidence="8">
    <location>
        <begin position="222"/>
        <end position="251"/>
    </location>
</feature>
<keyword evidence="10" id="KW-1185">Reference proteome</keyword>
<evidence type="ECO:0000256" key="4">
    <source>
        <dbReference type="ARBA" id="ARBA00022475"/>
    </source>
</evidence>
<comment type="similarity">
    <text evidence="2">Belongs to the binding-protein-dependent transport system permease family. FecCD subfamily.</text>
</comment>
<dbReference type="Proteomes" id="UP001203945">
    <property type="component" value="Unassembled WGS sequence"/>
</dbReference>
<evidence type="ECO:0000256" key="3">
    <source>
        <dbReference type="ARBA" id="ARBA00022448"/>
    </source>
</evidence>
<feature type="transmembrane region" description="Helical" evidence="8">
    <location>
        <begin position="288"/>
        <end position="309"/>
    </location>
</feature>
<feature type="transmembrane region" description="Helical" evidence="8">
    <location>
        <begin position="40"/>
        <end position="61"/>
    </location>
</feature>
<dbReference type="RefSeq" id="WP_255328556.1">
    <property type="nucleotide sequence ID" value="NZ_JAKZEU010000002.1"/>
</dbReference>
<feature type="transmembrane region" description="Helical" evidence="8">
    <location>
        <begin position="73"/>
        <end position="93"/>
    </location>
</feature>
<dbReference type="SUPFAM" id="SSF81345">
    <property type="entry name" value="ABC transporter involved in vitamin B12 uptake, BtuC"/>
    <property type="match status" value="1"/>
</dbReference>
<evidence type="ECO:0000313" key="10">
    <source>
        <dbReference type="Proteomes" id="UP001203945"/>
    </source>
</evidence>
<dbReference type="Pfam" id="PF01032">
    <property type="entry name" value="FecCD"/>
    <property type="match status" value="1"/>
</dbReference>
<evidence type="ECO:0000256" key="7">
    <source>
        <dbReference type="ARBA" id="ARBA00023136"/>
    </source>
</evidence>
<proteinExistence type="inferred from homology"/>
<dbReference type="Gene3D" id="1.10.3470.10">
    <property type="entry name" value="ABC transporter involved in vitamin B12 uptake, BtuC"/>
    <property type="match status" value="1"/>
</dbReference>
<evidence type="ECO:0000256" key="2">
    <source>
        <dbReference type="ARBA" id="ARBA00007935"/>
    </source>
</evidence>
<dbReference type="EMBL" id="JAKZEU010000002">
    <property type="protein sequence ID" value="MCQ0969554.1"/>
    <property type="molecule type" value="Genomic_DNA"/>
</dbReference>
<organism evidence="9 10">
    <name type="scientific">Paracoccus albicereus</name>
    <dbReference type="NCBI Taxonomy" id="2922394"/>
    <lineage>
        <taxon>Bacteria</taxon>
        <taxon>Pseudomonadati</taxon>
        <taxon>Pseudomonadota</taxon>
        <taxon>Alphaproteobacteria</taxon>
        <taxon>Rhodobacterales</taxon>
        <taxon>Paracoccaceae</taxon>
        <taxon>Paracoccus</taxon>
    </lineage>
</organism>
<name>A0ABT1MMP4_9RHOB</name>
<evidence type="ECO:0000256" key="1">
    <source>
        <dbReference type="ARBA" id="ARBA00004651"/>
    </source>
</evidence>
<accession>A0ABT1MMP4</accession>
<comment type="subcellular location">
    <subcellularLocation>
        <location evidence="1">Cell membrane</location>
        <topology evidence="1">Multi-pass membrane protein</topology>
    </subcellularLocation>
</comment>
<sequence>MFARRLTFLAAGLGLSCLGYMTIGSRGGWDFLLPFRGTRLAALLLVAVAVSTSTILFQTIARNRILTPSIMGFDALYLLILSVSVFLLGGAGLSETSALARFLVSLGLLIVASVGLFGTLLLQRREDVMRMLLTGVVLATLFRSLSSLIARMIDPNEYSTIQVASYARFSRIETDLLGLSAVLILGVVGIAWRMRHRLDILALGRDAAINLGENPRRRTIEVLILVAVLVAVSTAFVGPIAFLGLLVVSLAHLVTPTGSHGTLLVSSSLIAGIALVGGQTVLERVLGLSTPLAVLIDLLGGLVFLILVLKGARR</sequence>
<feature type="transmembrane region" description="Helical" evidence="8">
    <location>
        <begin position="99"/>
        <end position="122"/>
    </location>
</feature>
<keyword evidence="3" id="KW-0813">Transport</keyword>
<dbReference type="PROSITE" id="PS51257">
    <property type="entry name" value="PROKAR_LIPOPROTEIN"/>
    <property type="match status" value="1"/>
</dbReference>
<feature type="transmembrane region" description="Helical" evidence="8">
    <location>
        <begin position="176"/>
        <end position="194"/>
    </location>
</feature>
<dbReference type="PANTHER" id="PTHR30472:SF19">
    <property type="entry name" value="PETROBACTIN IMPORT SYSTEM PERMEASE PROTEIN YCLO"/>
    <property type="match status" value="1"/>
</dbReference>
<evidence type="ECO:0000313" key="9">
    <source>
        <dbReference type="EMBL" id="MCQ0969554.1"/>
    </source>
</evidence>